<evidence type="ECO:0000313" key="2">
    <source>
        <dbReference type="Proteomes" id="UP001143747"/>
    </source>
</evidence>
<name>A0A9Q4PY39_9EURY</name>
<protein>
    <submittedName>
        <fullName evidence="1">Uncharacterized protein</fullName>
    </submittedName>
</protein>
<evidence type="ECO:0000313" key="1">
    <source>
        <dbReference type="EMBL" id="MDE4907182.1"/>
    </source>
</evidence>
<organism evidence="1 2">
    <name type="scientific">Methanogenium marinum</name>
    <dbReference type="NCBI Taxonomy" id="348610"/>
    <lineage>
        <taxon>Archaea</taxon>
        <taxon>Methanobacteriati</taxon>
        <taxon>Methanobacteriota</taxon>
        <taxon>Stenosarchaea group</taxon>
        <taxon>Methanomicrobia</taxon>
        <taxon>Methanomicrobiales</taxon>
        <taxon>Methanomicrobiaceae</taxon>
        <taxon>Methanogenium</taxon>
    </lineage>
</organism>
<dbReference type="AlphaFoldDB" id="A0A9Q4PY39"/>
<reference evidence="1" key="1">
    <citation type="submission" date="2022-01" db="EMBL/GenBank/DDBJ databases">
        <title>Draft genome of Methanogenium marinum DSM 15558.</title>
        <authorList>
            <person name="Chen S.-C."/>
            <person name="You Y.-T."/>
        </authorList>
    </citation>
    <scope>NUCLEOTIDE SEQUENCE</scope>
    <source>
        <strain evidence="1">DSM 15558</strain>
    </source>
</reference>
<comment type="caution">
    <text evidence="1">The sequence shown here is derived from an EMBL/GenBank/DDBJ whole genome shotgun (WGS) entry which is preliminary data.</text>
</comment>
<keyword evidence="2" id="KW-1185">Reference proteome</keyword>
<dbReference type="Proteomes" id="UP001143747">
    <property type="component" value="Unassembled WGS sequence"/>
</dbReference>
<proteinExistence type="predicted"/>
<gene>
    <name evidence="1" type="ORF">L0665_00880</name>
</gene>
<dbReference type="RefSeq" id="WP_274923847.1">
    <property type="nucleotide sequence ID" value="NZ_JAKELO010000002.1"/>
</dbReference>
<dbReference type="EMBL" id="JAKELO010000002">
    <property type="protein sequence ID" value="MDE4907182.1"/>
    <property type="molecule type" value="Genomic_DNA"/>
</dbReference>
<accession>A0A9Q4PY39</accession>
<sequence>MPDLYRSYTWKGDTWENGFPDLFRLEEMCSQAAMEYSLNKTHLIEIALWGSLPNTKQISCPDPIGITLYNNHMPAVWLKKEPENAVCILGCQVRGFGPTYCSKILHFAVPEIFGAIDTRLVRVFGKGDSQCGGHYQLLELSVSLSGKRWQISPSQEKWPGEYGTWIQILNDIAGTLNGDGISCPHPPQYLQSGRREEGKWLPADVETALFSYASQVVKESNITALSLAEQAHSNLPIFRKR</sequence>